<dbReference type="SUPFAM" id="SSF47413">
    <property type="entry name" value="lambda repressor-like DNA-binding domains"/>
    <property type="match status" value="1"/>
</dbReference>
<keyword evidence="3" id="KW-0804">Transcription</keyword>
<keyword evidence="2" id="KW-0238">DNA-binding</keyword>
<dbReference type="AlphaFoldDB" id="A0A4Q2MBF0"/>
<feature type="domain" description="HTH lacI-type" evidence="4">
    <location>
        <begin position="25"/>
        <end position="80"/>
    </location>
</feature>
<dbReference type="PANTHER" id="PTHR30146:SF109">
    <property type="entry name" value="HTH-TYPE TRANSCRIPTIONAL REGULATOR GALS"/>
    <property type="match status" value="1"/>
</dbReference>
<dbReference type="CDD" id="cd01392">
    <property type="entry name" value="HTH_LacI"/>
    <property type="match status" value="1"/>
</dbReference>
<protein>
    <submittedName>
        <fullName evidence="5">LacI family transcriptional regulator</fullName>
    </submittedName>
</protein>
<evidence type="ECO:0000256" key="2">
    <source>
        <dbReference type="ARBA" id="ARBA00023125"/>
    </source>
</evidence>
<comment type="caution">
    <text evidence="5">The sequence shown here is derived from an EMBL/GenBank/DDBJ whole genome shotgun (WGS) entry which is preliminary data.</text>
</comment>
<organism evidence="5 6">
    <name type="scientific">Agromyces atrinae</name>
    <dbReference type="NCBI Taxonomy" id="592376"/>
    <lineage>
        <taxon>Bacteria</taxon>
        <taxon>Bacillati</taxon>
        <taxon>Actinomycetota</taxon>
        <taxon>Actinomycetes</taxon>
        <taxon>Micrococcales</taxon>
        <taxon>Microbacteriaceae</taxon>
        <taxon>Agromyces</taxon>
    </lineage>
</organism>
<name>A0A4Q2MBF0_9MICO</name>
<dbReference type="InterPro" id="IPR000843">
    <property type="entry name" value="HTH_LacI"/>
</dbReference>
<dbReference type="PROSITE" id="PS50932">
    <property type="entry name" value="HTH_LACI_2"/>
    <property type="match status" value="1"/>
</dbReference>
<dbReference type="EMBL" id="SDPM01000005">
    <property type="protein sequence ID" value="RXZ86390.1"/>
    <property type="molecule type" value="Genomic_DNA"/>
</dbReference>
<evidence type="ECO:0000259" key="4">
    <source>
        <dbReference type="PROSITE" id="PS50932"/>
    </source>
</evidence>
<evidence type="ECO:0000256" key="1">
    <source>
        <dbReference type="ARBA" id="ARBA00023015"/>
    </source>
</evidence>
<dbReference type="OrthoDB" id="37081at2"/>
<evidence type="ECO:0000256" key="3">
    <source>
        <dbReference type="ARBA" id="ARBA00023163"/>
    </source>
</evidence>
<sequence length="363" mass="38029">MGSSTVTRSRVDPDAPQRKWKHMVVSRADVARRAGVSPALVSYVTNGGPRPVSAAARARIEQAIDELGYTPNTIAQALRGSSTQTVALLVPSAVNGFFGELATAIEEQLYATGNSLAVGITNDEEEREMRYIESFAARQVDGIMAISSNSENTLGLLSRSTVPAIILDRIHHGLDLSSVTIDNRAAAHSVVQHLLEHGHSIVACVGGRIGTSSADERVDGWREATSTGAGDDRYLARADFTEIGGYEATRTLLEREGTPPAALFVSSDVQAVGAIRACAERGIRVPDDLAIASIDGTVAASFMSPSLTSYRQPIEKIAETAVGLLLAMTGDEGDAHSHLTIGGELVLGGSCGCPEHPISASGG</sequence>
<dbReference type="Proteomes" id="UP000292686">
    <property type="component" value="Unassembled WGS sequence"/>
</dbReference>
<evidence type="ECO:0000313" key="5">
    <source>
        <dbReference type="EMBL" id="RXZ86390.1"/>
    </source>
</evidence>
<dbReference type="Gene3D" id="3.40.50.2300">
    <property type="match status" value="2"/>
</dbReference>
<dbReference type="InterPro" id="IPR028082">
    <property type="entry name" value="Peripla_BP_I"/>
</dbReference>
<dbReference type="Pfam" id="PF00356">
    <property type="entry name" value="LacI"/>
    <property type="match status" value="1"/>
</dbReference>
<dbReference type="GO" id="GO:0003700">
    <property type="term" value="F:DNA-binding transcription factor activity"/>
    <property type="evidence" value="ECO:0007669"/>
    <property type="project" value="TreeGrafter"/>
</dbReference>
<dbReference type="SMART" id="SM00354">
    <property type="entry name" value="HTH_LACI"/>
    <property type="match status" value="1"/>
</dbReference>
<evidence type="ECO:0000313" key="6">
    <source>
        <dbReference type="Proteomes" id="UP000292686"/>
    </source>
</evidence>
<keyword evidence="1" id="KW-0805">Transcription regulation</keyword>
<dbReference type="Gene3D" id="1.10.260.40">
    <property type="entry name" value="lambda repressor-like DNA-binding domains"/>
    <property type="match status" value="1"/>
</dbReference>
<dbReference type="SUPFAM" id="SSF53822">
    <property type="entry name" value="Periplasmic binding protein-like I"/>
    <property type="match status" value="1"/>
</dbReference>
<dbReference type="PANTHER" id="PTHR30146">
    <property type="entry name" value="LACI-RELATED TRANSCRIPTIONAL REPRESSOR"/>
    <property type="match status" value="1"/>
</dbReference>
<gene>
    <name evidence="5" type="ORF">ESP50_11590</name>
</gene>
<dbReference type="CDD" id="cd06267">
    <property type="entry name" value="PBP1_LacI_sugar_binding-like"/>
    <property type="match status" value="1"/>
</dbReference>
<reference evidence="5 6" key="1">
    <citation type="submission" date="2019-01" db="EMBL/GenBank/DDBJ databases">
        <title>Agromyces.</title>
        <authorList>
            <person name="Li J."/>
        </authorList>
    </citation>
    <scope>NUCLEOTIDE SEQUENCE [LARGE SCALE GENOMIC DNA]</scope>
    <source>
        <strain evidence="5 6">DSM 23870</strain>
    </source>
</reference>
<accession>A0A4Q2MBF0</accession>
<dbReference type="Pfam" id="PF13377">
    <property type="entry name" value="Peripla_BP_3"/>
    <property type="match status" value="1"/>
</dbReference>
<dbReference type="InterPro" id="IPR046335">
    <property type="entry name" value="LacI/GalR-like_sensor"/>
</dbReference>
<proteinExistence type="predicted"/>
<dbReference type="GO" id="GO:0000976">
    <property type="term" value="F:transcription cis-regulatory region binding"/>
    <property type="evidence" value="ECO:0007669"/>
    <property type="project" value="TreeGrafter"/>
</dbReference>
<keyword evidence="6" id="KW-1185">Reference proteome</keyword>
<dbReference type="InterPro" id="IPR010982">
    <property type="entry name" value="Lambda_DNA-bd_dom_sf"/>
</dbReference>